<proteinExistence type="predicted"/>
<evidence type="ECO:0000256" key="1">
    <source>
        <dbReference type="SAM" id="MobiDB-lite"/>
    </source>
</evidence>
<accession>A0A2I6SC10</accession>
<dbReference type="Proteomes" id="UP000267352">
    <property type="component" value="Segment"/>
</dbReference>
<organism evidence="2">
    <name type="scientific">White spot syndrome virus</name>
    <dbReference type="NCBI Taxonomy" id="342409"/>
    <lineage>
        <taxon>Viruses</taxon>
        <taxon>Viruses incertae sedis</taxon>
        <taxon>Naldaviricetes</taxon>
        <taxon>Nimaviridae</taxon>
        <taxon>Whispovirus</taxon>
    </lineage>
</organism>
<reference evidence="2" key="2">
    <citation type="journal article" date="2018" name="Genome Announc.">
        <title>First Report of a Complete Genome Sequence of White spot syndrome virus from India.</title>
        <authorList>
            <person name="Vinaya Kumar K."/>
            <person name="Shekhar M.S."/>
            <person name="Otta S.K."/>
            <person name="Karthic K."/>
            <person name="Ashok Kumar J."/>
            <person name="Gopikrishna G."/>
            <person name="Vijayan K.K."/>
        </authorList>
    </citation>
    <scope>NUCLEOTIDE SEQUENCE</scope>
    <source>
        <strain evidence="2">IN_AP4RU</strain>
    </source>
</reference>
<reference evidence="2" key="1">
    <citation type="submission" date="2017-12" db="EMBL/GenBank/DDBJ databases">
        <authorList>
            <person name="Katneni V.K."/>
            <person name="Shekhar M.S."/>
            <person name="Otta S.K."/>
            <person name="Karthic K."/>
            <person name="Jangam A.K."/>
            <person name="Gopikrishna G."/>
            <person name="Vijayan K.K."/>
        </authorList>
    </citation>
    <scope>NUCLEOTIDE SEQUENCE [LARGE SCALE GENOMIC DNA]</scope>
    <source>
        <strain evidence="2">IN_AP4RU</strain>
    </source>
</reference>
<name>A0A2I6SC10_9VIRU</name>
<sequence length="40" mass="4676">MDNGFLRRETHGIKFGTGDDSRTGFKFTSKEQAEEEKRRL</sequence>
<dbReference type="EMBL" id="MG702567">
    <property type="protein sequence ID" value="AUO15098.1"/>
    <property type="molecule type" value="Genomic_DNA"/>
</dbReference>
<feature type="region of interest" description="Disordered" evidence="1">
    <location>
        <begin position="1"/>
        <end position="40"/>
    </location>
</feature>
<evidence type="ECO:0000313" key="2">
    <source>
        <dbReference type="EMBL" id="AUO15098.1"/>
    </source>
</evidence>
<protein>
    <submittedName>
        <fullName evidence="2">WSSV297</fullName>
    </submittedName>
</protein>